<dbReference type="Pfam" id="PF04149">
    <property type="entry name" value="DUF397"/>
    <property type="match status" value="1"/>
</dbReference>
<keyword evidence="3" id="KW-1185">Reference proteome</keyword>
<evidence type="ECO:0000259" key="1">
    <source>
        <dbReference type="Pfam" id="PF04149"/>
    </source>
</evidence>
<proteinExistence type="predicted"/>
<comment type="caution">
    <text evidence="2">The sequence shown here is derived from an EMBL/GenBank/DDBJ whole genome shotgun (WGS) entry which is preliminary data.</text>
</comment>
<dbReference type="Proteomes" id="UP000190037">
    <property type="component" value="Unassembled WGS sequence"/>
</dbReference>
<name>A0A1T3P0N3_9ACTN</name>
<evidence type="ECO:0000313" key="3">
    <source>
        <dbReference type="Proteomes" id="UP000190037"/>
    </source>
</evidence>
<dbReference type="RefSeq" id="WP_078976941.1">
    <property type="nucleotide sequence ID" value="NZ_MWQN01000001.1"/>
</dbReference>
<accession>A0A1T3P0N3</accession>
<dbReference type="EMBL" id="MWQN01000001">
    <property type="protein sequence ID" value="OPC82676.1"/>
    <property type="molecule type" value="Genomic_DNA"/>
</dbReference>
<gene>
    <name evidence="2" type="ORF">B4N89_18540</name>
</gene>
<feature type="domain" description="DUF397" evidence="1">
    <location>
        <begin position="8"/>
        <end position="59"/>
    </location>
</feature>
<dbReference type="AlphaFoldDB" id="A0A1T3P0N3"/>
<dbReference type="InterPro" id="IPR007278">
    <property type="entry name" value="DUF397"/>
</dbReference>
<evidence type="ECO:0000313" key="2">
    <source>
        <dbReference type="EMBL" id="OPC82676.1"/>
    </source>
</evidence>
<dbReference type="OrthoDB" id="4301277at2"/>
<organism evidence="2 3">
    <name type="scientific">Embleya scabrispora</name>
    <dbReference type="NCBI Taxonomy" id="159449"/>
    <lineage>
        <taxon>Bacteria</taxon>
        <taxon>Bacillati</taxon>
        <taxon>Actinomycetota</taxon>
        <taxon>Actinomycetes</taxon>
        <taxon>Kitasatosporales</taxon>
        <taxon>Streptomycetaceae</taxon>
        <taxon>Embleya</taxon>
    </lineage>
</organism>
<protein>
    <recommendedName>
        <fullName evidence="1">DUF397 domain-containing protein</fullName>
    </recommendedName>
</protein>
<reference evidence="2 3" key="1">
    <citation type="submission" date="2017-03" db="EMBL/GenBank/DDBJ databases">
        <title>Draft genome sequence of Streptomyces scabrisporus NF3, endophyte isolated from Amphipterygium adstringens.</title>
        <authorList>
            <person name="Vazquez M."/>
            <person name="Ceapa C.D."/>
            <person name="Rodriguez Luna D."/>
            <person name="Sanchez Esquivel S."/>
        </authorList>
    </citation>
    <scope>NUCLEOTIDE SEQUENCE [LARGE SCALE GENOMIC DNA]</scope>
    <source>
        <strain evidence="2 3">NF3</strain>
    </source>
</reference>
<sequence length="64" mass="7040">MSSIESHAWRKSVRSQNQEACVEVAPLEASTGVRDTKDRRRGHLEIGPAAWGALLQGLRGERAL</sequence>